<name>A0ACC0CKP5_9PEZI</name>
<keyword evidence="2" id="KW-1185">Reference proteome</keyword>
<comment type="caution">
    <text evidence="1">The sequence shown here is derived from an EMBL/GenBank/DDBJ whole genome shotgun (WGS) entry which is preliminary data.</text>
</comment>
<accession>A0ACC0CKP5</accession>
<gene>
    <name evidence="1" type="ORF">F4821DRAFT_40091</name>
</gene>
<protein>
    <submittedName>
        <fullName evidence="1">Uncharacterized protein</fullName>
    </submittedName>
</protein>
<reference evidence="1 2" key="1">
    <citation type="journal article" date="2022" name="New Phytol.">
        <title>Ecological generalism drives hyperdiversity of secondary metabolite gene clusters in xylarialean endophytes.</title>
        <authorList>
            <person name="Franco M.E.E."/>
            <person name="Wisecaver J.H."/>
            <person name="Arnold A.E."/>
            <person name="Ju Y.M."/>
            <person name="Slot J.C."/>
            <person name="Ahrendt S."/>
            <person name="Moore L.P."/>
            <person name="Eastman K.E."/>
            <person name="Scott K."/>
            <person name="Konkel Z."/>
            <person name="Mondo S.J."/>
            <person name="Kuo A."/>
            <person name="Hayes R.D."/>
            <person name="Haridas S."/>
            <person name="Andreopoulos B."/>
            <person name="Riley R."/>
            <person name="LaButti K."/>
            <person name="Pangilinan J."/>
            <person name="Lipzen A."/>
            <person name="Amirebrahimi M."/>
            <person name="Yan J."/>
            <person name="Adam C."/>
            <person name="Keymanesh K."/>
            <person name="Ng V."/>
            <person name="Louie K."/>
            <person name="Northen T."/>
            <person name="Drula E."/>
            <person name="Henrissat B."/>
            <person name="Hsieh H.M."/>
            <person name="Youens-Clark K."/>
            <person name="Lutzoni F."/>
            <person name="Miadlikowska J."/>
            <person name="Eastwood D.C."/>
            <person name="Hamelin R.C."/>
            <person name="Grigoriev I.V."/>
            <person name="U'Ren J.M."/>
        </authorList>
    </citation>
    <scope>NUCLEOTIDE SEQUENCE [LARGE SCALE GENOMIC DNA]</scope>
    <source>
        <strain evidence="1 2">ER1909</strain>
    </source>
</reference>
<dbReference type="EMBL" id="MU394412">
    <property type="protein sequence ID" value="KAI6080994.1"/>
    <property type="molecule type" value="Genomic_DNA"/>
</dbReference>
<sequence>MPRRRRNSSELPRFAAGGSPLEAFALFGLALAAAVLSVVYVSVSAYMADPMSSTRVFSGFRALVTCKKLQHHLGPSLISLPSDDEYVALREENRSQAGLRDPSCIASPRSATEVAEIVVVLVQDGVPFAVRSGNHESIPSEAGTDQGVLITLSNLNEVSYDAGTGLVTLGSGTRWDAVNAELDKNNVAVVGDRTPDVGVGNATSGCGLSYLSDLYALVCDNVVNYEVVLFDGRIVEANINSNPDLFWALKGGSDNAGIVTKFETKTYLSTPTP</sequence>
<proteinExistence type="predicted"/>
<organism evidence="1 2">
    <name type="scientific">Hypoxylon rubiginosum</name>
    <dbReference type="NCBI Taxonomy" id="110542"/>
    <lineage>
        <taxon>Eukaryota</taxon>
        <taxon>Fungi</taxon>
        <taxon>Dikarya</taxon>
        <taxon>Ascomycota</taxon>
        <taxon>Pezizomycotina</taxon>
        <taxon>Sordariomycetes</taxon>
        <taxon>Xylariomycetidae</taxon>
        <taxon>Xylariales</taxon>
        <taxon>Hypoxylaceae</taxon>
        <taxon>Hypoxylon</taxon>
    </lineage>
</organism>
<dbReference type="Proteomes" id="UP001497680">
    <property type="component" value="Unassembled WGS sequence"/>
</dbReference>
<evidence type="ECO:0000313" key="2">
    <source>
        <dbReference type="Proteomes" id="UP001497680"/>
    </source>
</evidence>
<evidence type="ECO:0000313" key="1">
    <source>
        <dbReference type="EMBL" id="KAI6080994.1"/>
    </source>
</evidence>